<keyword evidence="2" id="KW-1185">Reference proteome</keyword>
<evidence type="ECO:0000313" key="2">
    <source>
        <dbReference type="Proteomes" id="UP001604335"/>
    </source>
</evidence>
<reference evidence="2" key="1">
    <citation type="journal article" date="2024" name="Algal Res.">
        <title>Biochemical, toxicological and genomic investigation of a high-biomass producing Limnothrix strain isolated from Italian shallow drinking water reservoir.</title>
        <authorList>
            <person name="Simonazzi M."/>
            <person name="Shishido T.K."/>
            <person name="Delbaje E."/>
            <person name="Wahlsten M."/>
            <person name="Fewer D.P."/>
            <person name="Sivonen K."/>
            <person name="Pezzolesi L."/>
            <person name="Pistocchi R."/>
        </authorList>
    </citation>
    <scope>NUCLEOTIDE SEQUENCE [LARGE SCALE GENOMIC DNA]</scope>
    <source>
        <strain evidence="2">LRLZ20PSL1</strain>
    </source>
</reference>
<proteinExistence type="predicted"/>
<organism evidence="1 2">
    <name type="scientific">Limnothrix redekei LRLZ20PSL1</name>
    <dbReference type="NCBI Taxonomy" id="3112953"/>
    <lineage>
        <taxon>Bacteria</taxon>
        <taxon>Bacillati</taxon>
        <taxon>Cyanobacteriota</taxon>
        <taxon>Cyanophyceae</taxon>
        <taxon>Pseudanabaenales</taxon>
        <taxon>Pseudanabaenaceae</taxon>
        <taxon>Limnothrix</taxon>
    </lineage>
</organism>
<accession>A0ABW7CCN1</accession>
<sequence length="109" mass="12349">MSPEPTAGDQLLAQYLQPTESETNSLPPAPKGQAASLRRATFQVRESVLDELDRFHLELQLALGKSNAPYKETIVEAAIVHLLNQAKEDGGQWIERLQQWQQSRLRSRR</sequence>
<evidence type="ECO:0008006" key="3">
    <source>
        <dbReference type="Google" id="ProtNLM"/>
    </source>
</evidence>
<dbReference type="Proteomes" id="UP001604335">
    <property type="component" value="Unassembled WGS sequence"/>
</dbReference>
<dbReference type="EMBL" id="JAZAQF010000086">
    <property type="protein sequence ID" value="MFG3818902.1"/>
    <property type="molecule type" value="Genomic_DNA"/>
</dbReference>
<evidence type="ECO:0000313" key="1">
    <source>
        <dbReference type="EMBL" id="MFG3818902.1"/>
    </source>
</evidence>
<comment type="caution">
    <text evidence="1">The sequence shown here is derived from an EMBL/GenBank/DDBJ whole genome shotgun (WGS) entry which is preliminary data.</text>
</comment>
<gene>
    <name evidence="1" type="ORF">VPK24_14755</name>
</gene>
<protein>
    <recommendedName>
        <fullName evidence="3">CopG family transcriptional regulator</fullName>
    </recommendedName>
</protein>
<name>A0ABW7CCN1_9CYAN</name>
<dbReference type="RefSeq" id="WP_393014515.1">
    <property type="nucleotide sequence ID" value="NZ_JAZAQF010000086.1"/>
</dbReference>